<accession>A0A6D2JNC5</accession>
<feature type="domain" description="FBD" evidence="2">
    <location>
        <begin position="364"/>
        <end position="391"/>
    </location>
</feature>
<dbReference type="EMBL" id="CACVBM020001318">
    <property type="protein sequence ID" value="CAA7045375.1"/>
    <property type="molecule type" value="Genomic_DNA"/>
</dbReference>
<reference evidence="4" key="1">
    <citation type="submission" date="2020-01" db="EMBL/GenBank/DDBJ databases">
        <authorList>
            <person name="Mishra B."/>
        </authorList>
    </citation>
    <scope>NUCLEOTIDE SEQUENCE [LARGE SCALE GENOMIC DNA]</scope>
</reference>
<dbReference type="InterPro" id="IPR006566">
    <property type="entry name" value="FBD"/>
</dbReference>
<gene>
    <name evidence="4" type="ORF">MERR_LOCUS32610</name>
</gene>
<dbReference type="InterPro" id="IPR036047">
    <property type="entry name" value="F-box-like_dom_sf"/>
</dbReference>
<name>A0A6D2JNC5_9BRAS</name>
<evidence type="ECO:0000313" key="4">
    <source>
        <dbReference type="EMBL" id="CAA7045375.1"/>
    </source>
</evidence>
<evidence type="ECO:0000259" key="1">
    <source>
        <dbReference type="Pfam" id="PF00646"/>
    </source>
</evidence>
<organism evidence="4 5">
    <name type="scientific">Microthlaspi erraticum</name>
    <dbReference type="NCBI Taxonomy" id="1685480"/>
    <lineage>
        <taxon>Eukaryota</taxon>
        <taxon>Viridiplantae</taxon>
        <taxon>Streptophyta</taxon>
        <taxon>Embryophyta</taxon>
        <taxon>Tracheophyta</taxon>
        <taxon>Spermatophyta</taxon>
        <taxon>Magnoliopsida</taxon>
        <taxon>eudicotyledons</taxon>
        <taxon>Gunneridae</taxon>
        <taxon>Pentapetalae</taxon>
        <taxon>rosids</taxon>
        <taxon>malvids</taxon>
        <taxon>Brassicales</taxon>
        <taxon>Brassicaceae</taxon>
        <taxon>Coluteocarpeae</taxon>
        <taxon>Microthlaspi</taxon>
    </lineage>
</organism>
<feature type="domain" description="F-box" evidence="1">
    <location>
        <begin position="4"/>
        <end position="43"/>
    </location>
</feature>
<dbReference type="InterPro" id="IPR053781">
    <property type="entry name" value="F-box_AtFBL13-like"/>
</dbReference>
<dbReference type="CDD" id="cd22160">
    <property type="entry name" value="F-box_AtFBL13-like"/>
    <property type="match status" value="1"/>
</dbReference>
<dbReference type="PANTHER" id="PTHR31900:SF28">
    <property type="entry name" value="FBD DOMAIN-CONTAINING PROTEIN"/>
    <property type="match status" value="1"/>
</dbReference>
<dbReference type="Gene3D" id="3.80.10.10">
    <property type="entry name" value="Ribonuclease Inhibitor"/>
    <property type="match status" value="1"/>
</dbReference>
<dbReference type="OrthoDB" id="1298252at2759"/>
<sequence>MENISQFPDDILLKVLSFLPTKVAASTSVLSKRWEFLWMWLPKLDYESSNCSNDYYSTLQSFIIFNLPLHKAPIIESLRVKILTLRVYDIHTWVLIAVSRCVRELRLNVDFFYNDNVVGLPSSLYTCKSLVILELIGCFSVDVPRMACFPSLKTLILVRVWYEDAKSLCQILSNSPVLEDLVVERTQHDDHIKPFTLSVAVPSLQRLTLKISRGISFEGLVINTPSLKSLTFSVKDYKGDEYYVSDSDDDDDSYSYDFEVMPKLEEADIESPHPDINKFVRSITYVKRLSLCICVNAEEALYGEGIVFNQLQHLKLCSCDPNWSILLVRLLNDSPNLRELHVYLKEDHTNSCLDPTVCWEDQLDCVPGCLLTSLETFKWTGISGSQKEIDL</sequence>
<dbReference type="Proteomes" id="UP000467841">
    <property type="component" value="Unassembled WGS sequence"/>
</dbReference>
<dbReference type="InterPro" id="IPR055411">
    <property type="entry name" value="LRR_FXL15/At3g58940/PEG3-like"/>
</dbReference>
<dbReference type="PANTHER" id="PTHR31900">
    <property type="entry name" value="F-BOX/RNI SUPERFAMILY PROTEIN-RELATED"/>
    <property type="match status" value="1"/>
</dbReference>
<feature type="domain" description="F-box/LRR-repeat protein 15/At3g58940/PEG3-like LRR" evidence="3">
    <location>
        <begin position="92"/>
        <end position="232"/>
    </location>
</feature>
<evidence type="ECO:0000259" key="2">
    <source>
        <dbReference type="Pfam" id="PF08387"/>
    </source>
</evidence>
<protein>
    <submittedName>
        <fullName evidence="4">Uncharacterized protein</fullName>
    </submittedName>
</protein>
<comment type="caution">
    <text evidence="4">The sequence shown here is derived from an EMBL/GenBank/DDBJ whole genome shotgun (WGS) entry which is preliminary data.</text>
</comment>
<dbReference type="InterPro" id="IPR050232">
    <property type="entry name" value="FBL13/AtMIF1-like"/>
</dbReference>
<dbReference type="AlphaFoldDB" id="A0A6D2JNC5"/>
<dbReference type="InterPro" id="IPR001810">
    <property type="entry name" value="F-box_dom"/>
</dbReference>
<dbReference type="Pfam" id="PF08387">
    <property type="entry name" value="FBD"/>
    <property type="match status" value="1"/>
</dbReference>
<dbReference type="SUPFAM" id="SSF52047">
    <property type="entry name" value="RNI-like"/>
    <property type="match status" value="1"/>
</dbReference>
<keyword evidence="5" id="KW-1185">Reference proteome</keyword>
<dbReference type="Pfam" id="PF24758">
    <property type="entry name" value="LRR_At5g56370"/>
    <property type="match status" value="1"/>
</dbReference>
<dbReference type="SUPFAM" id="SSF81383">
    <property type="entry name" value="F-box domain"/>
    <property type="match status" value="1"/>
</dbReference>
<proteinExistence type="predicted"/>
<evidence type="ECO:0000313" key="5">
    <source>
        <dbReference type="Proteomes" id="UP000467841"/>
    </source>
</evidence>
<dbReference type="InterPro" id="IPR032675">
    <property type="entry name" value="LRR_dom_sf"/>
</dbReference>
<evidence type="ECO:0000259" key="3">
    <source>
        <dbReference type="Pfam" id="PF24758"/>
    </source>
</evidence>
<dbReference type="Pfam" id="PF00646">
    <property type="entry name" value="F-box"/>
    <property type="match status" value="1"/>
</dbReference>